<accession>A0A8J6C5K0</accession>
<protein>
    <submittedName>
        <fullName evidence="1">Uncharacterized protein</fullName>
    </submittedName>
</protein>
<comment type="caution">
    <text evidence="1">The sequence shown here is derived from an EMBL/GenBank/DDBJ whole genome shotgun (WGS) entry which is preliminary data.</text>
</comment>
<name>A0A8J6C5K0_DIALT</name>
<dbReference type="EMBL" id="JAGTXO010000019">
    <property type="protein sequence ID" value="KAG8462697.1"/>
    <property type="molecule type" value="Genomic_DNA"/>
</dbReference>
<proteinExistence type="predicted"/>
<evidence type="ECO:0000313" key="2">
    <source>
        <dbReference type="Proteomes" id="UP000751190"/>
    </source>
</evidence>
<evidence type="ECO:0000313" key="1">
    <source>
        <dbReference type="EMBL" id="KAG8462697.1"/>
    </source>
</evidence>
<dbReference type="Proteomes" id="UP000751190">
    <property type="component" value="Unassembled WGS sequence"/>
</dbReference>
<sequence length="333" mass="33732">MPMLYVVAAQLPAGGFAPFVRALGASRARVGGLRGFLSAARVDALVLHGVDCGRAELEALGREWAQSGALQGWGVFFALGADGVGGVATLVREGLTQAADPAPFARAELCRSGARGGCCLLTVHDRWALISACDNVLGHADAAHGARAAPTPAEPTAARAAALAPLLARLVVAQRAQHRRVLVALPAALLDSTRALLTQIAGAEPLVDSHGLFDHCAARSDGDQAAHLPPVGIARFLTTDAAQDGACVRCAQPRARAMGADAGASSVCDVCVADAGGSAAALSALVDSARGWERRNALAHATCAACHSGGANQPVLCANGECVESVRARARTA</sequence>
<reference evidence="1" key="1">
    <citation type="submission" date="2021-05" db="EMBL/GenBank/DDBJ databases">
        <title>The genome of the haptophyte Pavlova lutheri (Diacronema luteri, Pavlovales) - a model for lipid biosynthesis in eukaryotic algae.</title>
        <authorList>
            <person name="Hulatt C.J."/>
            <person name="Posewitz M.C."/>
        </authorList>
    </citation>
    <scope>NUCLEOTIDE SEQUENCE</scope>
    <source>
        <strain evidence="1">NIVA-4/92</strain>
    </source>
</reference>
<organism evidence="1 2">
    <name type="scientific">Diacronema lutheri</name>
    <name type="common">Unicellular marine alga</name>
    <name type="synonym">Monochrysis lutheri</name>
    <dbReference type="NCBI Taxonomy" id="2081491"/>
    <lineage>
        <taxon>Eukaryota</taxon>
        <taxon>Haptista</taxon>
        <taxon>Haptophyta</taxon>
        <taxon>Pavlovophyceae</taxon>
        <taxon>Pavlovales</taxon>
        <taxon>Pavlovaceae</taxon>
        <taxon>Diacronema</taxon>
    </lineage>
</organism>
<dbReference type="AlphaFoldDB" id="A0A8J6C5K0"/>
<keyword evidence="2" id="KW-1185">Reference proteome</keyword>
<gene>
    <name evidence="1" type="ORF">KFE25_004673</name>
</gene>